<organism evidence="11 12">
    <name type="scientific">Salvator merianae</name>
    <name type="common">Argentine black and white tegu</name>
    <name type="synonym">Tupinambis merianae</name>
    <dbReference type="NCBI Taxonomy" id="96440"/>
    <lineage>
        <taxon>Eukaryota</taxon>
        <taxon>Metazoa</taxon>
        <taxon>Chordata</taxon>
        <taxon>Craniata</taxon>
        <taxon>Vertebrata</taxon>
        <taxon>Euteleostomi</taxon>
        <taxon>Lepidosauria</taxon>
        <taxon>Squamata</taxon>
        <taxon>Bifurcata</taxon>
        <taxon>Unidentata</taxon>
        <taxon>Episquamata</taxon>
        <taxon>Laterata</taxon>
        <taxon>Teiioidea</taxon>
        <taxon>Teiidae</taxon>
        <taxon>Salvator</taxon>
    </lineage>
</organism>
<dbReference type="PROSITE" id="PS51079">
    <property type="entry name" value="MBT"/>
    <property type="match status" value="2"/>
</dbReference>
<dbReference type="Proteomes" id="UP000694421">
    <property type="component" value="Unplaced"/>
</dbReference>
<feature type="region of interest" description="Disordered" evidence="9">
    <location>
        <begin position="774"/>
        <end position="798"/>
    </location>
</feature>
<comment type="subcellular location">
    <subcellularLocation>
        <location evidence="1">Nucleus</location>
    </subcellularLocation>
</comment>
<evidence type="ECO:0000259" key="10">
    <source>
        <dbReference type="SMART" id="SM00454"/>
    </source>
</evidence>
<feature type="region of interest" description="Disordered" evidence="9">
    <location>
        <begin position="381"/>
        <end position="467"/>
    </location>
</feature>
<dbReference type="Gene3D" id="3.90.1150.190">
    <property type="entry name" value="SLED domain"/>
    <property type="match status" value="1"/>
</dbReference>
<keyword evidence="5" id="KW-0805">Transcription regulation</keyword>
<dbReference type="GO" id="GO:0042393">
    <property type="term" value="F:histone binding"/>
    <property type="evidence" value="ECO:0007669"/>
    <property type="project" value="TreeGrafter"/>
</dbReference>
<keyword evidence="3" id="KW-0678">Repressor</keyword>
<dbReference type="SUPFAM" id="SSF63748">
    <property type="entry name" value="Tudor/PWWP/MBT"/>
    <property type="match status" value="2"/>
</dbReference>
<dbReference type="Pfam" id="PF12140">
    <property type="entry name" value="SLED"/>
    <property type="match status" value="1"/>
</dbReference>
<dbReference type="SMART" id="SM00561">
    <property type="entry name" value="MBT"/>
    <property type="match status" value="2"/>
</dbReference>
<evidence type="ECO:0000313" key="11">
    <source>
        <dbReference type="Ensembl" id="ENSSMRP00000029402.1"/>
    </source>
</evidence>
<evidence type="ECO:0000256" key="8">
    <source>
        <dbReference type="PROSITE-ProRule" id="PRU00459"/>
    </source>
</evidence>
<dbReference type="FunFam" id="2.30.30.140:FF:000016">
    <property type="entry name" value="polycomb protein SCMH1 isoform X1"/>
    <property type="match status" value="1"/>
</dbReference>
<dbReference type="InterPro" id="IPR050548">
    <property type="entry name" value="PcG_chromatin_remod_factors"/>
</dbReference>
<dbReference type="GO" id="GO:0009653">
    <property type="term" value="P:anatomical structure morphogenesis"/>
    <property type="evidence" value="ECO:0007669"/>
    <property type="project" value="Ensembl"/>
</dbReference>
<feature type="compositionally biased region" description="Low complexity" evidence="9">
    <location>
        <begin position="383"/>
        <end position="400"/>
    </location>
</feature>
<dbReference type="InterPro" id="IPR001660">
    <property type="entry name" value="SAM"/>
</dbReference>
<feature type="compositionally biased region" description="Basic and acidic residues" evidence="9">
    <location>
        <begin position="786"/>
        <end position="796"/>
    </location>
</feature>
<accession>A0A8D0EB14</accession>
<sequence>MANEPAALLPAFRTEQTRPRCMPLKGRRQLPAGLWGLGGGGKRRFSHPAQTGLPERLRFFLLGLFAPSPLLCACRAVRRRALVVCLPVCLSSPTSLDARRIYYGREEFFSTSSALQRNSCAEKEELNICVFIARGRTSQSVMGKTATKDTKNMKKEKNGKNNLSSNQLLKNEYFNWDGYLKETESVAAPPHCFRQSRIPPNNDFKVGMKLEAHDPRNVTSVCIATVIGITGARLRLRLDGSDNKNDFWRLVDSSDIQPVGTCEKKGGMLQPPLGFQMNASSWPMFLLRTLNGADMAPAAFFKKEPPKPSPNCFKVGMKLEAIDRKNPYLICPATIGDVKGDEVFITFDGWRGAFDYWCKYDSRDIFPAGWCDLTGDALQPPGNSVSSTKNNTKTQTSPSKVSRRSMHSPQKATSASVSALRGRKPVRGKPPTPSAALKKGRSPKNIPVAKNTSHKENLKKTKKGLKPGRKKKILAVQSPVLSPPLSSKVDNSTSPILKDGPGITGATSAVISTVCVYVNKHGNSGPHLDKKKVQLLPDHFGPGPVNVVLQQAVQACIDCAYQLKTVFGFLKSGHHAGEMITASFDGEKHAISLPSVNSASFVLRFLEKLCHNLQCDNLFSSQPFSPYMGSAHSPTEYDRSKPAKEEVSENRNMKRYPQDSPPYTAPLSPKLPRSEAHPSEAETLPSEENGTPKEHRYAEDSMDSALNLVNSSSPNCRVSTEYRTSGSATFYRTSLPSTIATSNTAPVLQRLSSGSAGNSSYHETSRNKLQRRIEAASSTTGPDLSALKREPSRVSNKDPSMWTIDEVMRFVKEADPQALAPHAELFRRHEIDGKALLLLRSDMIMKYMGLKLGPALKLCYHIERLKQGKY</sequence>
<evidence type="ECO:0000313" key="12">
    <source>
        <dbReference type="Proteomes" id="UP000694421"/>
    </source>
</evidence>
<dbReference type="InterPro" id="IPR021987">
    <property type="entry name" value="SLED"/>
</dbReference>
<evidence type="ECO:0000256" key="3">
    <source>
        <dbReference type="ARBA" id="ARBA00022491"/>
    </source>
</evidence>
<feature type="compositionally biased region" description="Polar residues" evidence="9">
    <location>
        <begin position="407"/>
        <end position="417"/>
    </location>
</feature>
<dbReference type="Ensembl" id="ENSSMRT00000034312.1">
    <property type="protein sequence ID" value="ENSSMRP00000029402.1"/>
    <property type="gene ID" value="ENSSMRG00000022611.1"/>
</dbReference>
<dbReference type="Gene3D" id="2.30.30.140">
    <property type="match status" value="2"/>
</dbReference>
<reference evidence="11" key="1">
    <citation type="submission" date="2025-08" db="UniProtKB">
        <authorList>
            <consortium name="Ensembl"/>
        </authorList>
    </citation>
    <scope>IDENTIFICATION</scope>
</reference>
<dbReference type="GeneTree" id="ENSGT00940000159407"/>
<feature type="compositionally biased region" description="Basic and acidic residues" evidence="9">
    <location>
        <begin position="635"/>
        <end position="652"/>
    </location>
</feature>
<protein>
    <submittedName>
        <fullName evidence="11">Scm polycomb group protein like 2</fullName>
    </submittedName>
</protein>
<dbReference type="InterPro" id="IPR004092">
    <property type="entry name" value="Mbt"/>
</dbReference>
<dbReference type="GO" id="GO:0045892">
    <property type="term" value="P:negative regulation of DNA-templated transcription"/>
    <property type="evidence" value="ECO:0007669"/>
    <property type="project" value="TreeGrafter"/>
</dbReference>
<dbReference type="InterPro" id="IPR038348">
    <property type="entry name" value="SLED_sf"/>
</dbReference>
<dbReference type="OMA" id="GMPKEEN"/>
<dbReference type="SUPFAM" id="SSF47769">
    <property type="entry name" value="SAM/Pointed domain"/>
    <property type="match status" value="1"/>
</dbReference>
<dbReference type="InterPro" id="IPR013761">
    <property type="entry name" value="SAM/pointed_sf"/>
</dbReference>
<feature type="domain" description="SAM" evidence="10">
    <location>
        <begin position="799"/>
        <end position="868"/>
    </location>
</feature>
<name>A0A8D0EB14_SALMN</name>
<evidence type="ECO:0000256" key="5">
    <source>
        <dbReference type="ARBA" id="ARBA00023015"/>
    </source>
</evidence>
<feature type="repeat" description="MBT" evidence="8">
    <location>
        <begin position="174"/>
        <end position="272"/>
    </location>
</feature>
<dbReference type="Pfam" id="PF00536">
    <property type="entry name" value="SAM_1"/>
    <property type="match status" value="1"/>
</dbReference>
<comment type="similarity">
    <text evidence="2">Belongs to the SCM family.</text>
</comment>
<keyword evidence="12" id="KW-1185">Reference proteome</keyword>
<evidence type="ECO:0000256" key="6">
    <source>
        <dbReference type="ARBA" id="ARBA00023163"/>
    </source>
</evidence>
<evidence type="ECO:0000256" key="2">
    <source>
        <dbReference type="ARBA" id="ARBA00008469"/>
    </source>
</evidence>
<dbReference type="FunFam" id="1.10.150.50:FF:000018">
    <property type="entry name" value="Polycomb protein scmh1 isoform 4"/>
    <property type="match status" value="1"/>
</dbReference>
<dbReference type="AlphaFoldDB" id="A0A8D0EB14"/>
<dbReference type="InterPro" id="IPR047531">
    <property type="entry name" value="SAM_Scm-like"/>
</dbReference>
<dbReference type="GO" id="GO:0031519">
    <property type="term" value="C:PcG protein complex"/>
    <property type="evidence" value="ECO:0007669"/>
    <property type="project" value="Ensembl"/>
</dbReference>
<dbReference type="SMART" id="SM00454">
    <property type="entry name" value="SAM"/>
    <property type="match status" value="1"/>
</dbReference>
<proteinExistence type="inferred from homology"/>
<dbReference type="GO" id="GO:0003682">
    <property type="term" value="F:chromatin binding"/>
    <property type="evidence" value="ECO:0007669"/>
    <property type="project" value="TreeGrafter"/>
</dbReference>
<keyword evidence="4" id="KW-0677">Repeat</keyword>
<dbReference type="PANTHER" id="PTHR12247:SF84">
    <property type="entry name" value="SEX COMB ON MIDLEG-LIKE PROTEIN 2"/>
    <property type="match status" value="1"/>
</dbReference>
<feature type="region of interest" description="Disordered" evidence="9">
    <location>
        <begin position="142"/>
        <end position="162"/>
    </location>
</feature>
<evidence type="ECO:0000256" key="1">
    <source>
        <dbReference type="ARBA" id="ARBA00004123"/>
    </source>
</evidence>
<reference evidence="11" key="2">
    <citation type="submission" date="2025-09" db="UniProtKB">
        <authorList>
            <consortium name="Ensembl"/>
        </authorList>
    </citation>
    <scope>IDENTIFICATION</scope>
</reference>
<evidence type="ECO:0000256" key="7">
    <source>
        <dbReference type="ARBA" id="ARBA00023242"/>
    </source>
</evidence>
<dbReference type="InterPro" id="IPR033763">
    <property type="entry name" value="SCML2_RBR"/>
</dbReference>
<dbReference type="Gene3D" id="1.10.150.50">
    <property type="entry name" value="Transcription Factor, Ets-1"/>
    <property type="match status" value="1"/>
</dbReference>
<dbReference type="CDD" id="cd20109">
    <property type="entry name" value="MBT_SCML2_rpt2"/>
    <property type="match status" value="1"/>
</dbReference>
<dbReference type="CDD" id="cd09578">
    <property type="entry name" value="SAM_Scm"/>
    <property type="match status" value="1"/>
</dbReference>
<keyword evidence="7" id="KW-0539">Nucleus</keyword>
<evidence type="ECO:0000256" key="4">
    <source>
        <dbReference type="ARBA" id="ARBA00022737"/>
    </source>
</evidence>
<dbReference type="PANTHER" id="PTHR12247">
    <property type="entry name" value="POLYCOMB GROUP PROTEIN"/>
    <property type="match status" value="1"/>
</dbReference>
<evidence type="ECO:0000256" key="9">
    <source>
        <dbReference type="SAM" id="MobiDB-lite"/>
    </source>
</evidence>
<dbReference type="Pfam" id="PF02820">
    <property type="entry name" value="MBT"/>
    <property type="match status" value="2"/>
</dbReference>
<keyword evidence="6" id="KW-0804">Transcription</keyword>
<feature type="region of interest" description="Disordered" evidence="9">
    <location>
        <begin position="629"/>
        <end position="694"/>
    </location>
</feature>
<feature type="repeat" description="MBT" evidence="8">
    <location>
        <begin position="280"/>
        <end position="381"/>
    </location>
</feature>
<dbReference type="Pfam" id="PF17208">
    <property type="entry name" value="RBR"/>
    <property type="match status" value="1"/>
</dbReference>
<feature type="compositionally biased region" description="Basic and acidic residues" evidence="9">
    <location>
        <begin position="146"/>
        <end position="159"/>
    </location>
</feature>